<feature type="transmembrane region" description="Helical" evidence="9">
    <location>
        <begin position="59"/>
        <end position="77"/>
    </location>
</feature>
<dbReference type="RefSeq" id="WP_183595358.1">
    <property type="nucleotide sequence ID" value="NZ_JACHWR010000006.1"/>
</dbReference>
<gene>
    <name evidence="10" type="ORF">FHU40_005214</name>
</gene>
<evidence type="ECO:0000256" key="1">
    <source>
        <dbReference type="ARBA" id="ARBA00004651"/>
    </source>
</evidence>
<dbReference type="InterPro" id="IPR052157">
    <property type="entry name" value="BCAA_transport_permease"/>
</dbReference>
<evidence type="ECO:0000256" key="3">
    <source>
        <dbReference type="ARBA" id="ARBA00022475"/>
    </source>
</evidence>
<evidence type="ECO:0000256" key="6">
    <source>
        <dbReference type="ARBA" id="ARBA00022989"/>
    </source>
</evidence>
<feature type="transmembrane region" description="Helical" evidence="9">
    <location>
        <begin position="6"/>
        <end position="26"/>
    </location>
</feature>
<name>A0A7W4W1R5_9ACTN</name>
<dbReference type="Proteomes" id="UP000589626">
    <property type="component" value="Unassembled WGS sequence"/>
</dbReference>
<keyword evidence="2" id="KW-0813">Transport</keyword>
<dbReference type="GO" id="GO:0006865">
    <property type="term" value="P:amino acid transport"/>
    <property type="evidence" value="ECO:0007669"/>
    <property type="project" value="UniProtKB-KW"/>
</dbReference>
<comment type="similarity">
    <text evidence="8">Belongs to the binding-protein-dependent transport system permease family. LivHM subfamily.</text>
</comment>
<dbReference type="PANTHER" id="PTHR11795:SF450">
    <property type="entry name" value="ABC TRANSPORTER PERMEASE PROTEIN"/>
    <property type="match status" value="1"/>
</dbReference>
<feature type="transmembrane region" description="Helical" evidence="9">
    <location>
        <begin position="185"/>
        <end position="209"/>
    </location>
</feature>
<feature type="transmembrane region" description="Helical" evidence="9">
    <location>
        <begin position="89"/>
        <end position="113"/>
    </location>
</feature>
<evidence type="ECO:0000313" key="10">
    <source>
        <dbReference type="EMBL" id="MBB3045357.1"/>
    </source>
</evidence>
<dbReference type="AlphaFoldDB" id="A0A7W4W1R5"/>
<keyword evidence="5" id="KW-0029">Amino-acid transport</keyword>
<proteinExistence type="inferred from homology"/>
<comment type="subcellular location">
    <subcellularLocation>
        <location evidence="1">Cell membrane</location>
        <topology evidence="1">Multi-pass membrane protein</topology>
    </subcellularLocation>
</comment>
<dbReference type="CDD" id="cd06582">
    <property type="entry name" value="TM_PBP1_LivH_like"/>
    <property type="match status" value="1"/>
</dbReference>
<dbReference type="GO" id="GO:0005886">
    <property type="term" value="C:plasma membrane"/>
    <property type="evidence" value="ECO:0007669"/>
    <property type="project" value="UniProtKB-SubCell"/>
</dbReference>
<keyword evidence="3" id="KW-1003">Cell membrane</keyword>
<dbReference type="InterPro" id="IPR001851">
    <property type="entry name" value="ABC_transp_permease"/>
</dbReference>
<sequence length="286" mass="29583">MVDLIVAGVTLGSIYCLAGLGFVLVFNSTGVVNFAHGDLVVLGGMAAAATATALGTPPLLVLAAVPLAMFPLGLALEKAALKPLRRKNFSSAITISIAVSVIVSSLLLIVLGPEPRTLAPLVDGRIDLLGSSVPWQSILVVVATALLCGFQWWLFQRTRLGYQLRASAQDPDTARLMGIKVDRMTALTVGIASSYAGVAGVLLAPIVILASDSGSPLTLKLYVAVVIGGFGSAVGAIVGGLSLGLLEVYITTYVSSSYVDAIIFGLLFAVLLIRPQGILGRVQERV</sequence>
<protein>
    <submittedName>
        <fullName evidence="10">Branched-chain amino acid transport system permease protein</fullName>
    </submittedName>
</protein>
<evidence type="ECO:0000256" key="2">
    <source>
        <dbReference type="ARBA" id="ARBA00022448"/>
    </source>
</evidence>
<keyword evidence="6 9" id="KW-1133">Transmembrane helix</keyword>
<keyword evidence="7 9" id="KW-0472">Membrane</keyword>
<keyword evidence="4 9" id="KW-0812">Transmembrane</keyword>
<dbReference type="Pfam" id="PF02653">
    <property type="entry name" value="BPD_transp_2"/>
    <property type="match status" value="1"/>
</dbReference>
<evidence type="ECO:0000256" key="9">
    <source>
        <dbReference type="SAM" id="Phobius"/>
    </source>
</evidence>
<evidence type="ECO:0000313" key="11">
    <source>
        <dbReference type="Proteomes" id="UP000589626"/>
    </source>
</evidence>
<feature type="transmembrane region" description="Helical" evidence="9">
    <location>
        <begin position="221"/>
        <end position="246"/>
    </location>
</feature>
<accession>A0A7W4W1R5</accession>
<reference evidence="10 11" key="1">
    <citation type="submission" date="2020-08" db="EMBL/GenBank/DDBJ databases">
        <title>Sequencing the genomes of 1000 actinobacteria strains.</title>
        <authorList>
            <person name="Klenk H.-P."/>
        </authorList>
    </citation>
    <scope>NUCLEOTIDE SEQUENCE [LARGE SCALE GENOMIC DNA]</scope>
    <source>
        <strain evidence="10 11">DSM 105498</strain>
    </source>
</reference>
<feature type="transmembrane region" description="Helical" evidence="9">
    <location>
        <begin position="33"/>
        <end position="53"/>
    </location>
</feature>
<dbReference type="PANTHER" id="PTHR11795">
    <property type="entry name" value="BRANCHED-CHAIN AMINO ACID TRANSPORT SYSTEM PERMEASE PROTEIN LIVH"/>
    <property type="match status" value="1"/>
</dbReference>
<feature type="transmembrane region" description="Helical" evidence="9">
    <location>
        <begin position="258"/>
        <end position="277"/>
    </location>
</feature>
<comment type="caution">
    <text evidence="10">The sequence shown here is derived from an EMBL/GenBank/DDBJ whole genome shotgun (WGS) entry which is preliminary data.</text>
</comment>
<keyword evidence="11" id="KW-1185">Reference proteome</keyword>
<dbReference type="GO" id="GO:0022857">
    <property type="term" value="F:transmembrane transporter activity"/>
    <property type="evidence" value="ECO:0007669"/>
    <property type="project" value="InterPro"/>
</dbReference>
<evidence type="ECO:0000256" key="7">
    <source>
        <dbReference type="ARBA" id="ARBA00023136"/>
    </source>
</evidence>
<evidence type="ECO:0000256" key="4">
    <source>
        <dbReference type="ARBA" id="ARBA00022692"/>
    </source>
</evidence>
<feature type="transmembrane region" description="Helical" evidence="9">
    <location>
        <begin position="133"/>
        <end position="155"/>
    </location>
</feature>
<organism evidence="10 11">
    <name type="scientific">Nocardioides soli</name>
    <dbReference type="NCBI Taxonomy" id="1036020"/>
    <lineage>
        <taxon>Bacteria</taxon>
        <taxon>Bacillati</taxon>
        <taxon>Actinomycetota</taxon>
        <taxon>Actinomycetes</taxon>
        <taxon>Propionibacteriales</taxon>
        <taxon>Nocardioidaceae</taxon>
        <taxon>Nocardioides</taxon>
    </lineage>
</organism>
<dbReference type="EMBL" id="JACHWR010000006">
    <property type="protein sequence ID" value="MBB3045357.1"/>
    <property type="molecule type" value="Genomic_DNA"/>
</dbReference>
<evidence type="ECO:0000256" key="5">
    <source>
        <dbReference type="ARBA" id="ARBA00022970"/>
    </source>
</evidence>
<evidence type="ECO:0000256" key="8">
    <source>
        <dbReference type="ARBA" id="ARBA00037998"/>
    </source>
</evidence>